<evidence type="ECO:0000313" key="2">
    <source>
        <dbReference type="Proteomes" id="UP000034883"/>
    </source>
</evidence>
<keyword evidence="2" id="KW-1185">Reference proteome</keyword>
<dbReference type="KEGG" id="samy:DB32_007951"/>
<name>A0A0F6W9I5_9BACT</name>
<dbReference type="SUPFAM" id="SSF111126">
    <property type="entry name" value="Ligand-binding domain in the NO signalling and Golgi transport"/>
    <property type="match status" value="1"/>
</dbReference>
<dbReference type="Gene3D" id="3.30.1380.20">
    <property type="entry name" value="Trafficking protein particle complex subunit 3"/>
    <property type="match status" value="1"/>
</dbReference>
<dbReference type="AlphaFoldDB" id="A0A0F6W9I5"/>
<dbReference type="Proteomes" id="UP000034883">
    <property type="component" value="Chromosome"/>
</dbReference>
<gene>
    <name evidence="1" type="ORF">DB32_007951</name>
</gene>
<organism evidence="1 2">
    <name type="scientific">Sandaracinus amylolyticus</name>
    <dbReference type="NCBI Taxonomy" id="927083"/>
    <lineage>
        <taxon>Bacteria</taxon>
        <taxon>Pseudomonadati</taxon>
        <taxon>Myxococcota</taxon>
        <taxon>Polyangia</taxon>
        <taxon>Polyangiales</taxon>
        <taxon>Sandaracinaceae</taxon>
        <taxon>Sandaracinus</taxon>
    </lineage>
</organism>
<dbReference type="RefSeq" id="WP_053237737.1">
    <property type="nucleotide sequence ID" value="NZ_CP011125.1"/>
</dbReference>
<sequence>MAIDEKTIVEAVSGLGIRGNEEGLIPAFGLHLTQHFADYYNRISFAVARDLEGSGLEEDARALLVEAGHVCAFNTFGGIMQSAEWEAVVAPMIQTREDWIRGMVAVVNAFGWGVWRIEDLAPGKELRISIDNAYECTGWVRDYPIGKNARCYLATGGVSGLMNLLYVGDITQRPTLDEDYYRRLFRGSDHFVAEETKCLARGDARCEIVARRPL</sequence>
<accession>A0A0F6W9I5</accession>
<reference evidence="1 2" key="1">
    <citation type="submission" date="2015-03" db="EMBL/GenBank/DDBJ databases">
        <title>Genome assembly of Sandaracinus amylolyticus DSM 53668.</title>
        <authorList>
            <person name="Sharma G."/>
            <person name="Subramanian S."/>
        </authorList>
    </citation>
    <scope>NUCLEOTIDE SEQUENCE [LARGE SCALE GENOMIC DNA]</scope>
    <source>
        <strain evidence="1 2">DSM 53668</strain>
    </source>
</reference>
<dbReference type="EMBL" id="CP011125">
    <property type="protein sequence ID" value="AKF10802.1"/>
    <property type="molecule type" value="Genomic_DNA"/>
</dbReference>
<protein>
    <recommendedName>
        <fullName evidence="3">4-vinyl reductase 4VR domain-containing protein</fullName>
    </recommendedName>
</protein>
<evidence type="ECO:0000313" key="1">
    <source>
        <dbReference type="EMBL" id="AKF10802.1"/>
    </source>
</evidence>
<dbReference type="STRING" id="927083.DB32_007951"/>
<dbReference type="OrthoDB" id="564653at2"/>
<dbReference type="InterPro" id="IPR024096">
    <property type="entry name" value="NO_sig/Golgi_transp_ligand-bd"/>
</dbReference>
<proteinExistence type="predicted"/>
<evidence type="ECO:0008006" key="3">
    <source>
        <dbReference type="Google" id="ProtNLM"/>
    </source>
</evidence>